<proteinExistence type="predicted"/>
<protein>
    <submittedName>
        <fullName evidence="1">Uncharacterized protein</fullName>
    </submittedName>
</protein>
<organism evidence="1 2">
    <name type="scientific">Violaceomyces palustris</name>
    <dbReference type="NCBI Taxonomy" id="1673888"/>
    <lineage>
        <taxon>Eukaryota</taxon>
        <taxon>Fungi</taxon>
        <taxon>Dikarya</taxon>
        <taxon>Basidiomycota</taxon>
        <taxon>Ustilaginomycotina</taxon>
        <taxon>Ustilaginomycetes</taxon>
        <taxon>Violaceomycetales</taxon>
        <taxon>Violaceomycetaceae</taxon>
        <taxon>Violaceomyces</taxon>
    </lineage>
</organism>
<keyword evidence="2" id="KW-1185">Reference proteome</keyword>
<accession>A0ACD0NPF1</accession>
<gene>
    <name evidence="1" type="ORF">IE53DRAFT_236103</name>
</gene>
<evidence type="ECO:0000313" key="1">
    <source>
        <dbReference type="EMBL" id="PWN47674.1"/>
    </source>
</evidence>
<dbReference type="EMBL" id="KZ820369">
    <property type="protein sequence ID" value="PWN47674.1"/>
    <property type="molecule type" value="Genomic_DNA"/>
</dbReference>
<evidence type="ECO:0000313" key="2">
    <source>
        <dbReference type="Proteomes" id="UP000245626"/>
    </source>
</evidence>
<name>A0ACD0NPF1_9BASI</name>
<sequence length="327" mass="36109">MQLHMTHSSSLQRSVSVTPGQTLSLSPSLPLSLSPSLPLSLSPSPLSNLESLLPSPRSFFLSLHSAAPSARIKVEPSLKTKNHQSTHTTPLTRYSFDSQTLDRENRVTRIQITLTQTLTASATLLPPSSHRISLPLSFLRTAPHLISSHPSFRSQFAGPSRRRFPHSPYLFLHEPYQPLASAGSRWPIPSKARRKTLPSTARGSIHAHSHDGDRKDWLGWTASFSRLGSLEESPTHREDNKPNKQARKTTKKGAPSGCKYTKAAKSSDRTPSPSHRRPSFLPLLRMNQGAQSEERSSTLVPIPPGSKPPLHLHHLTPAQTNHPALHR</sequence>
<dbReference type="Proteomes" id="UP000245626">
    <property type="component" value="Unassembled WGS sequence"/>
</dbReference>
<reference evidence="1 2" key="1">
    <citation type="journal article" date="2018" name="Mol. Biol. Evol.">
        <title>Broad Genomic Sampling Reveals a Smut Pathogenic Ancestry of the Fungal Clade Ustilaginomycotina.</title>
        <authorList>
            <person name="Kijpornyongpan T."/>
            <person name="Mondo S.J."/>
            <person name="Barry K."/>
            <person name="Sandor L."/>
            <person name="Lee J."/>
            <person name="Lipzen A."/>
            <person name="Pangilinan J."/>
            <person name="LaButti K."/>
            <person name="Hainaut M."/>
            <person name="Henrissat B."/>
            <person name="Grigoriev I.V."/>
            <person name="Spatafora J.W."/>
            <person name="Aime M.C."/>
        </authorList>
    </citation>
    <scope>NUCLEOTIDE SEQUENCE [LARGE SCALE GENOMIC DNA]</scope>
    <source>
        <strain evidence="1 2">SA 807</strain>
    </source>
</reference>